<dbReference type="InterPro" id="IPR029058">
    <property type="entry name" value="AB_hydrolase_fold"/>
</dbReference>
<protein>
    <recommendedName>
        <fullName evidence="4">Acyltransferase</fullName>
        <ecNumber evidence="4">2.3.1.-</ecNumber>
    </recommendedName>
</protein>
<proteinExistence type="inferred from homology"/>
<keyword evidence="2 4" id="KW-0808">Transferase</keyword>
<name>A0AA36EFF5_LACSI</name>
<dbReference type="SUPFAM" id="SSF53474">
    <property type="entry name" value="alpha/beta-Hydrolases"/>
    <property type="match status" value="1"/>
</dbReference>
<evidence type="ECO:0000256" key="4">
    <source>
        <dbReference type="RuleBase" id="RU367023"/>
    </source>
</evidence>
<keyword evidence="4" id="KW-0256">Endoplasmic reticulum</keyword>
<dbReference type="PANTHER" id="PTHR22753">
    <property type="entry name" value="TRANSMEMBRANE PROTEIN 68"/>
    <property type="match status" value="1"/>
</dbReference>
<dbReference type="EC" id="2.3.1.-" evidence="4"/>
<sequence>MEMVNIHIGQLLGNLTGDMSHMMTTIIPKDTLKWRIKLLESAAAYANSRLHAITAQVLVLASGKDKLLPSKNEAHRLSGLLKHCNIRVFEENGHAILLESGVNVLSTIKASQMYRHSSKFDIFRDFLPPSMTEFKTLPMEAWWFRVFMGAAMFSTMEDGKIVRGLAGIPDEGPVLIVGNHMLWGFDYFVLVSEFIREKKSVLHGLAHPEIFQLGVEYEHILMPCVDIMKLFGGIPVSGRNLFKLLERKSYALLYPGGAREVFHRKGEAYKLFWPEKQEFVRMAVKFGATIIPLGFVGEDDILELIIDYNDMKRIPFLDQLMNEFNEGRINLREGMSGEIAKQPFHTPVVLPKLPDKM</sequence>
<dbReference type="GO" id="GO:0019432">
    <property type="term" value="P:triglyceride biosynthetic process"/>
    <property type="evidence" value="ECO:0007669"/>
    <property type="project" value="UniProtKB-ARBA"/>
</dbReference>
<dbReference type="SMART" id="SM00563">
    <property type="entry name" value="PlsC"/>
    <property type="match status" value="1"/>
</dbReference>
<dbReference type="PANTHER" id="PTHR22753:SF40">
    <property type="entry name" value="ACYLGLYCEROL LIPASE"/>
    <property type="match status" value="1"/>
</dbReference>
<dbReference type="AlphaFoldDB" id="A0AA36EFF5"/>
<dbReference type="GO" id="GO:0004144">
    <property type="term" value="F:diacylglycerol O-acyltransferase activity"/>
    <property type="evidence" value="ECO:0007669"/>
    <property type="project" value="UniProtKB-ARBA"/>
</dbReference>
<dbReference type="Gene3D" id="3.40.50.1820">
    <property type="entry name" value="alpha/beta hydrolase"/>
    <property type="match status" value="1"/>
</dbReference>
<comment type="subcellular location">
    <subcellularLocation>
        <location evidence="4">Endoplasmic reticulum membrane</location>
        <topology evidence="4">Multi-pass membrane protein</topology>
    </subcellularLocation>
</comment>
<accession>A0AA36EFF5</accession>
<evidence type="ECO:0000313" key="6">
    <source>
        <dbReference type="EMBL" id="CAI9293622.1"/>
    </source>
</evidence>
<gene>
    <name evidence="6" type="ORF">LSALG_LOCUS32646</name>
</gene>
<dbReference type="Pfam" id="PF03982">
    <property type="entry name" value="DAGAT"/>
    <property type="match status" value="1"/>
</dbReference>
<keyword evidence="3" id="KW-0012">Acyltransferase</keyword>
<evidence type="ECO:0000256" key="1">
    <source>
        <dbReference type="ARBA" id="ARBA00005420"/>
    </source>
</evidence>
<dbReference type="Proteomes" id="UP001177003">
    <property type="component" value="Chromosome 7"/>
</dbReference>
<evidence type="ECO:0000256" key="3">
    <source>
        <dbReference type="ARBA" id="ARBA00023315"/>
    </source>
</evidence>
<feature type="domain" description="Phospholipid/glycerol acyltransferase" evidence="5">
    <location>
        <begin position="174"/>
        <end position="298"/>
    </location>
</feature>
<dbReference type="InterPro" id="IPR007130">
    <property type="entry name" value="DAGAT"/>
</dbReference>
<evidence type="ECO:0000313" key="7">
    <source>
        <dbReference type="Proteomes" id="UP001177003"/>
    </source>
</evidence>
<comment type="similarity">
    <text evidence="1 4">Belongs to the diacylglycerol acyltransferase family.</text>
</comment>
<dbReference type="InterPro" id="IPR002123">
    <property type="entry name" value="Plipid/glycerol_acylTrfase"/>
</dbReference>
<dbReference type="EMBL" id="OX465083">
    <property type="protein sequence ID" value="CAI9293622.1"/>
    <property type="molecule type" value="Genomic_DNA"/>
</dbReference>
<dbReference type="CDD" id="cd07987">
    <property type="entry name" value="LPLAT_MGAT-like"/>
    <property type="match status" value="1"/>
</dbReference>
<organism evidence="6 7">
    <name type="scientific">Lactuca saligna</name>
    <name type="common">Willowleaf lettuce</name>
    <dbReference type="NCBI Taxonomy" id="75948"/>
    <lineage>
        <taxon>Eukaryota</taxon>
        <taxon>Viridiplantae</taxon>
        <taxon>Streptophyta</taxon>
        <taxon>Embryophyta</taxon>
        <taxon>Tracheophyta</taxon>
        <taxon>Spermatophyta</taxon>
        <taxon>Magnoliopsida</taxon>
        <taxon>eudicotyledons</taxon>
        <taxon>Gunneridae</taxon>
        <taxon>Pentapetalae</taxon>
        <taxon>asterids</taxon>
        <taxon>campanulids</taxon>
        <taxon>Asterales</taxon>
        <taxon>Asteraceae</taxon>
        <taxon>Cichorioideae</taxon>
        <taxon>Cichorieae</taxon>
        <taxon>Lactucinae</taxon>
        <taxon>Lactuca</taxon>
    </lineage>
</organism>
<evidence type="ECO:0000259" key="5">
    <source>
        <dbReference type="SMART" id="SM00563"/>
    </source>
</evidence>
<keyword evidence="7" id="KW-1185">Reference proteome</keyword>
<evidence type="ECO:0000256" key="2">
    <source>
        <dbReference type="ARBA" id="ARBA00022679"/>
    </source>
</evidence>
<dbReference type="GO" id="GO:0005789">
    <property type="term" value="C:endoplasmic reticulum membrane"/>
    <property type="evidence" value="ECO:0007669"/>
    <property type="project" value="UniProtKB-SubCell"/>
</dbReference>
<reference evidence="6" key="1">
    <citation type="submission" date="2023-04" db="EMBL/GenBank/DDBJ databases">
        <authorList>
            <person name="Vijverberg K."/>
            <person name="Xiong W."/>
            <person name="Schranz E."/>
        </authorList>
    </citation>
    <scope>NUCLEOTIDE SEQUENCE</scope>
</reference>